<name>A0A6C0I7E2_9ZZZZ</name>
<accession>A0A6C0I7E2</accession>
<dbReference type="AlphaFoldDB" id="A0A6C0I7E2"/>
<organism evidence="1">
    <name type="scientific">viral metagenome</name>
    <dbReference type="NCBI Taxonomy" id="1070528"/>
    <lineage>
        <taxon>unclassified sequences</taxon>
        <taxon>metagenomes</taxon>
        <taxon>organismal metagenomes</taxon>
    </lineage>
</organism>
<dbReference type="EMBL" id="MN740121">
    <property type="protein sequence ID" value="QHT88712.1"/>
    <property type="molecule type" value="Genomic_DNA"/>
</dbReference>
<reference evidence="1" key="1">
    <citation type="journal article" date="2020" name="Nature">
        <title>Giant virus diversity and host interactions through global metagenomics.</title>
        <authorList>
            <person name="Schulz F."/>
            <person name="Roux S."/>
            <person name="Paez-Espino D."/>
            <person name="Jungbluth S."/>
            <person name="Walsh D.A."/>
            <person name="Denef V.J."/>
            <person name="McMahon K.D."/>
            <person name="Konstantinidis K.T."/>
            <person name="Eloe-Fadrosh E.A."/>
            <person name="Kyrpides N.C."/>
            <person name="Woyke T."/>
        </authorList>
    </citation>
    <scope>NUCLEOTIDE SEQUENCE</scope>
    <source>
        <strain evidence="1">GVMAG-M-3300023184-51</strain>
    </source>
</reference>
<evidence type="ECO:0000313" key="1">
    <source>
        <dbReference type="EMBL" id="QHT88712.1"/>
    </source>
</evidence>
<sequence length="79" mass="9309">MSIKIYKTDHDKLDYLESILNSSILETIVSNLIDYIIEQKDDEVNKCLNLIRIQIPDKYDTIHKAVDSFVNNYDLVIKY</sequence>
<protein>
    <submittedName>
        <fullName evidence="1">Uncharacterized protein</fullName>
    </submittedName>
</protein>
<proteinExistence type="predicted"/>